<dbReference type="EMBL" id="CP002042">
    <property type="protein sequence ID" value="ADH62769.1"/>
    <property type="molecule type" value="Genomic_DNA"/>
</dbReference>
<dbReference type="eggNOG" id="COG1514">
    <property type="taxonomic scope" value="Bacteria"/>
</dbReference>
<comment type="catalytic activity">
    <reaction evidence="2">
        <text>a 3'-end 2',3'-cyclophospho-ribonucleotide-RNA + H2O = a 3'-end 2'-phospho-ribonucleotide-RNA + H(+)</text>
        <dbReference type="Rhea" id="RHEA:11828"/>
        <dbReference type="Rhea" id="RHEA-COMP:10464"/>
        <dbReference type="Rhea" id="RHEA-COMP:17353"/>
        <dbReference type="ChEBI" id="CHEBI:15377"/>
        <dbReference type="ChEBI" id="CHEBI:15378"/>
        <dbReference type="ChEBI" id="CHEBI:83064"/>
        <dbReference type="ChEBI" id="CHEBI:173113"/>
        <dbReference type="EC" id="3.1.4.58"/>
    </reaction>
</comment>
<dbReference type="PANTHER" id="PTHR35561:SF1">
    <property type="entry name" value="RNA 2',3'-CYCLIC PHOSPHODIESTERASE"/>
    <property type="match status" value="1"/>
</dbReference>
<dbReference type="InterPro" id="IPR014051">
    <property type="entry name" value="Phosphoesterase_HXTX"/>
</dbReference>
<evidence type="ECO:0000313" key="4">
    <source>
        <dbReference type="EMBL" id="ADH62769.1"/>
    </source>
</evidence>
<dbReference type="GO" id="GO:0016874">
    <property type="term" value="F:ligase activity"/>
    <property type="evidence" value="ECO:0007669"/>
    <property type="project" value="UniProtKB-KW"/>
</dbReference>
<feature type="domain" description="Phosphoesterase HXTX" evidence="3">
    <location>
        <begin position="8"/>
        <end position="89"/>
    </location>
</feature>
<dbReference type="EC" id="3.1.4.58" evidence="2"/>
<accession>D7BBX3</accession>
<dbReference type="OrthoDB" id="9789350at2"/>
<dbReference type="Pfam" id="PF02834">
    <property type="entry name" value="LigT_PEase"/>
    <property type="match status" value="1"/>
</dbReference>
<reference evidence="4 5" key="1">
    <citation type="journal article" date="2010" name="Stand. Genomic Sci.">
        <title>Complete genome sequence of Meiothermus silvanus type strain (VI-R2).</title>
        <authorList>
            <person name="Sikorski J."/>
            <person name="Tindall B.J."/>
            <person name="Lowry S."/>
            <person name="Lucas S."/>
            <person name="Nolan M."/>
            <person name="Copeland A."/>
            <person name="Glavina Del Rio T."/>
            <person name="Tice H."/>
            <person name="Cheng J.F."/>
            <person name="Han C."/>
            <person name="Pitluck S."/>
            <person name="Liolios K."/>
            <person name="Ivanova N."/>
            <person name="Mavromatis K."/>
            <person name="Mikhailova N."/>
            <person name="Pati A."/>
            <person name="Goodwin L."/>
            <person name="Chen A."/>
            <person name="Palaniappan K."/>
            <person name="Land M."/>
            <person name="Hauser L."/>
            <person name="Chang Y.J."/>
            <person name="Jeffries C.D."/>
            <person name="Rohde M."/>
            <person name="Goker M."/>
            <person name="Woyke T."/>
            <person name="Bristow J."/>
            <person name="Eisen J.A."/>
            <person name="Markowitz V."/>
            <person name="Hugenholtz P."/>
            <person name="Kyrpides N.C."/>
            <person name="Klenk H.P."/>
            <person name="Lapidus A."/>
        </authorList>
    </citation>
    <scope>NUCLEOTIDE SEQUENCE [LARGE SCALE GENOMIC DNA]</scope>
    <source>
        <strain evidence="5">ATCC 700542 / DSM 9946 / VI-R2</strain>
    </source>
</reference>
<keyword evidence="5" id="KW-1185">Reference proteome</keyword>
<feature type="active site" description="Proton donor" evidence="2">
    <location>
        <position position="39"/>
    </location>
</feature>
<dbReference type="PANTHER" id="PTHR35561">
    <property type="entry name" value="RNA 2',3'-CYCLIC PHOSPHODIESTERASE"/>
    <property type="match status" value="1"/>
</dbReference>
<dbReference type="GO" id="GO:0008664">
    <property type="term" value="F:RNA 2',3'-cyclic 3'-phosphodiesterase activity"/>
    <property type="evidence" value="ECO:0007669"/>
    <property type="project" value="UniProtKB-EC"/>
</dbReference>
<sequence>MRLFYAVFVPKNLCDILALAQEKVRSYSGWKPTRPDQFHVTLMFLGEVDETRLPELRRVGEEAAAGVAPFTARVRGTGFFPERGSPRVWFAKAEGAGFEPLAAGLRMALPEFAEAQSFKAHITLARRKGPAPRPESVVFDLAFRVQEASLVHSELSSSGSTYQVLEQFPLAG</sequence>
<protein>
    <recommendedName>
        <fullName evidence="2">RNA 2',3'-cyclic phosphodiesterase</fullName>
        <shortName evidence="2">RNA 2',3'-CPDase</shortName>
        <ecNumber evidence="2">3.1.4.58</ecNumber>
    </recommendedName>
</protein>
<dbReference type="KEGG" id="msv:Mesil_0857"/>
<evidence type="ECO:0000256" key="2">
    <source>
        <dbReference type="HAMAP-Rule" id="MF_01940"/>
    </source>
</evidence>
<dbReference type="Proteomes" id="UP000001916">
    <property type="component" value="Chromosome"/>
</dbReference>
<dbReference type="NCBIfam" id="TIGR02258">
    <property type="entry name" value="2_5_ligase"/>
    <property type="match status" value="1"/>
</dbReference>
<evidence type="ECO:0000256" key="1">
    <source>
        <dbReference type="ARBA" id="ARBA00022801"/>
    </source>
</evidence>
<dbReference type="HOGENOM" id="CLU_081251_1_1_0"/>
<comment type="similarity">
    <text evidence="2">Belongs to the 2H phosphoesterase superfamily. ThpR family.</text>
</comment>
<dbReference type="SUPFAM" id="SSF55144">
    <property type="entry name" value="LigT-like"/>
    <property type="match status" value="1"/>
</dbReference>
<proteinExistence type="inferred from homology"/>
<name>D7BBX3_ALLS1</name>
<keyword evidence="4" id="KW-0436">Ligase</keyword>
<keyword evidence="1 2" id="KW-0378">Hydrolase</keyword>
<organism evidence="4 5">
    <name type="scientific">Allomeiothermus silvanus (strain ATCC 700542 / DSM 9946 / NBRC 106475 / NCIMB 13440 / VI-R2)</name>
    <name type="common">Thermus silvanus</name>
    <dbReference type="NCBI Taxonomy" id="526227"/>
    <lineage>
        <taxon>Bacteria</taxon>
        <taxon>Thermotogati</taxon>
        <taxon>Deinococcota</taxon>
        <taxon>Deinococci</taxon>
        <taxon>Thermales</taxon>
        <taxon>Thermaceae</taxon>
        <taxon>Allomeiothermus</taxon>
    </lineage>
</organism>
<feature type="active site" description="Proton acceptor" evidence="2">
    <location>
        <position position="121"/>
    </location>
</feature>
<evidence type="ECO:0000259" key="3">
    <source>
        <dbReference type="Pfam" id="PF02834"/>
    </source>
</evidence>
<gene>
    <name evidence="4" type="ordered locus">Mesil_0857</name>
</gene>
<dbReference type="STRING" id="526227.Mesil_0857"/>
<dbReference type="Gene3D" id="3.90.1140.10">
    <property type="entry name" value="Cyclic phosphodiesterase"/>
    <property type="match status" value="1"/>
</dbReference>
<dbReference type="GO" id="GO:0004113">
    <property type="term" value="F:2',3'-cyclic-nucleotide 3'-phosphodiesterase activity"/>
    <property type="evidence" value="ECO:0007669"/>
    <property type="project" value="InterPro"/>
</dbReference>
<dbReference type="AlphaFoldDB" id="D7BBX3"/>
<comment type="function">
    <text evidence="2">Hydrolyzes RNA 2',3'-cyclic phosphodiester to an RNA 2'-phosphomonoester.</text>
</comment>
<dbReference type="RefSeq" id="WP_013157355.1">
    <property type="nucleotide sequence ID" value="NC_014212.1"/>
</dbReference>
<feature type="short sequence motif" description="HXTX 2" evidence="2">
    <location>
        <begin position="121"/>
        <end position="124"/>
    </location>
</feature>
<feature type="short sequence motif" description="HXTX 1" evidence="2">
    <location>
        <begin position="39"/>
        <end position="42"/>
    </location>
</feature>
<dbReference type="HAMAP" id="MF_01940">
    <property type="entry name" value="RNA_CPDase"/>
    <property type="match status" value="1"/>
</dbReference>
<dbReference type="InterPro" id="IPR004175">
    <property type="entry name" value="RNA_CPDase"/>
</dbReference>
<evidence type="ECO:0000313" key="5">
    <source>
        <dbReference type="Proteomes" id="UP000001916"/>
    </source>
</evidence>
<dbReference type="InterPro" id="IPR009097">
    <property type="entry name" value="Cyclic_Pdiesterase"/>
</dbReference>